<dbReference type="Proteomes" id="UP000035642">
    <property type="component" value="Unassembled WGS sequence"/>
</dbReference>
<evidence type="ECO:0000313" key="2">
    <source>
        <dbReference type="WBParaSite" id="ACAC_0000505301-mRNA-1"/>
    </source>
</evidence>
<dbReference type="AlphaFoldDB" id="A0A0K0D4Q8"/>
<evidence type="ECO:0000313" key="1">
    <source>
        <dbReference type="Proteomes" id="UP000035642"/>
    </source>
</evidence>
<dbReference type="WBParaSite" id="ACAC_0000505301-mRNA-1">
    <property type="protein sequence ID" value="ACAC_0000505301-mRNA-1"/>
    <property type="gene ID" value="ACAC_0000505301"/>
</dbReference>
<protein>
    <submittedName>
        <fullName evidence="2">UPAR/Ly6 domain-containing protein</fullName>
    </submittedName>
</protein>
<reference evidence="2" key="2">
    <citation type="submission" date="2017-02" db="UniProtKB">
        <authorList>
            <consortium name="WormBaseParasite"/>
        </authorList>
    </citation>
    <scope>IDENTIFICATION</scope>
</reference>
<reference evidence="1" key="1">
    <citation type="submission" date="2012-09" db="EMBL/GenBank/DDBJ databases">
        <authorList>
            <person name="Martin A.A."/>
        </authorList>
    </citation>
    <scope>NUCLEOTIDE SEQUENCE</scope>
</reference>
<keyword evidence="1" id="KW-1185">Reference proteome</keyword>
<name>A0A0K0D4Q8_ANGCA</name>
<sequence length="84" mass="9815">LKWFEFFHVSASPRLECFHSVNFRHAVSHYEPQLKLKSYCRTEVVFGIESTICYCRDGDFCNMSPPSLLNSLVVIILSLFQRIL</sequence>
<accession>A0A0K0D4Q8</accession>
<proteinExistence type="predicted"/>
<organism evidence="1 2">
    <name type="scientific">Angiostrongylus cantonensis</name>
    <name type="common">Rat lungworm</name>
    <dbReference type="NCBI Taxonomy" id="6313"/>
    <lineage>
        <taxon>Eukaryota</taxon>
        <taxon>Metazoa</taxon>
        <taxon>Ecdysozoa</taxon>
        <taxon>Nematoda</taxon>
        <taxon>Chromadorea</taxon>
        <taxon>Rhabditida</taxon>
        <taxon>Rhabditina</taxon>
        <taxon>Rhabditomorpha</taxon>
        <taxon>Strongyloidea</taxon>
        <taxon>Metastrongylidae</taxon>
        <taxon>Angiostrongylus</taxon>
    </lineage>
</organism>